<proteinExistence type="predicted"/>
<reference evidence="2" key="1">
    <citation type="submission" date="2016-06" db="UniProtKB">
        <authorList>
            <consortium name="WormBaseParasite"/>
        </authorList>
    </citation>
    <scope>IDENTIFICATION</scope>
</reference>
<sequence length="136" mass="14972">LFGDCSGAGVGGRLWVGGRVLDLQVVRYGVNSRSVCEGMEDAEEDDWSSLDTAREPSPSQSDGNEFSHRLRGGSRFEFDPRRAGSVLVDLITGRYEIDVKPVVSEHCAKEKDANSSSSDTEADEFYRNHPCANNER</sequence>
<dbReference type="AlphaFoldDB" id="A0A183EK57"/>
<feature type="region of interest" description="Disordered" evidence="1">
    <location>
        <begin position="36"/>
        <end position="71"/>
    </location>
</feature>
<name>A0A183EK57_9BILA</name>
<feature type="region of interest" description="Disordered" evidence="1">
    <location>
        <begin position="106"/>
        <end position="136"/>
    </location>
</feature>
<feature type="compositionally biased region" description="Acidic residues" evidence="1">
    <location>
        <begin position="38"/>
        <end position="48"/>
    </location>
</feature>
<accession>A0A183EK57</accession>
<evidence type="ECO:0000313" key="2">
    <source>
        <dbReference type="WBParaSite" id="GPUH_0002137401-mRNA-1"/>
    </source>
</evidence>
<organism evidence="2">
    <name type="scientific">Gongylonema pulchrum</name>
    <dbReference type="NCBI Taxonomy" id="637853"/>
    <lineage>
        <taxon>Eukaryota</taxon>
        <taxon>Metazoa</taxon>
        <taxon>Ecdysozoa</taxon>
        <taxon>Nematoda</taxon>
        <taxon>Chromadorea</taxon>
        <taxon>Rhabditida</taxon>
        <taxon>Spirurina</taxon>
        <taxon>Spiruromorpha</taxon>
        <taxon>Spiruroidea</taxon>
        <taxon>Gongylonematidae</taxon>
        <taxon>Gongylonema</taxon>
    </lineage>
</organism>
<evidence type="ECO:0000256" key="1">
    <source>
        <dbReference type="SAM" id="MobiDB-lite"/>
    </source>
</evidence>
<dbReference type="WBParaSite" id="GPUH_0002137401-mRNA-1">
    <property type="protein sequence ID" value="GPUH_0002137401-mRNA-1"/>
    <property type="gene ID" value="GPUH_0002137401"/>
</dbReference>
<protein>
    <submittedName>
        <fullName evidence="2">Peptidase S1 domain-containing protein</fullName>
    </submittedName>
</protein>